<comment type="similarity">
    <text evidence="1">Belongs to the EGF domain peptide family.</text>
</comment>
<evidence type="ECO:0000256" key="6">
    <source>
        <dbReference type="PROSITE-ProRule" id="PRU00076"/>
    </source>
</evidence>
<dbReference type="SMART" id="SM00181">
    <property type="entry name" value="EGF"/>
    <property type="match status" value="2"/>
</dbReference>
<dbReference type="SMART" id="SM00179">
    <property type="entry name" value="EGF_CA"/>
    <property type="match status" value="2"/>
</dbReference>
<sequence length="129" mass="13811">LRTVGCNCSEQYTGDFCENEPDPCLDDPCYEGVTCTRDKSEELGYTCGACPSGRTGDGVSCADINECADPADNNCPQECENTLGGYKCKCRPGYISNIDECAEKTSGCGQRCKNLAGSYECSCDPGYEL</sequence>
<dbReference type="InterPro" id="IPR050751">
    <property type="entry name" value="ECM_structural_protein"/>
</dbReference>
<dbReference type="STRING" id="45351.A7RF85"/>
<dbReference type="PROSITE" id="PS00010">
    <property type="entry name" value="ASX_HYDROXYL"/>
    <property type="match status" value="1"/>
</dbReference>
<evidence type="ECO:0000313" key="8">
    <source>
        <dbReference type="EMBL" id="EDO49913.1"/>
    </source>
</evidence>
<dbReference type="InterPro" id="IPR009030">
    <property type="entry name" value="Growth_fac_rcpt_cys_sf"/>
</dbReference>
<dbReference type="PROSITE" id="PS01186">
    <property type="entry name" value="EGF_2"/>
    <property type="match status" value="1"/>
</dbReference>
<keyword evidence="3" id="KW-0677">Repeat</keyword>
<dbReference type="Pfam" id="PF07645">
    <property type="entry name" value="EGF_CA"/>
    <property type="match status" value="2"/>
</dbReference>
<organism evidence="8 9">
    <name type="scientific">Nematostella vectensis</name>
    <name type="common">Starlet sea anemone</name>
    <dbReference type="NCBI Taxonomy" id="45351"/>
    <lineage>
        <taxon>Eukaryota</taxon>
        <taxon>Metazoa</taxon>
        <taxon>Cnidaria</taxon>
        <taxon>Anthozoa</taxon>
        <taxon>Hexacorallia</taxon>
        <taxon>Actiniaria</taxon>
        <taxon>Edwardsiidae</taxon>
        <taxon>Nematostella</taxon>
    </lineage>
</organism>
<keyword evidence="9" id="KW-1185">Reference proteome</keyword>
<reference evidence="8 9" key="1">
    <citation type="journal article" date="2007" name="Science">
        <title>Sea anemone genome reveals ancestral eumetazoan gene repertoire and genomic organization.</title>
        <authorList>
            <person name="Putnam N.H."/>
            <person name="Srivastava M."/>
            <person name="Hellsten U."/>
            <person name="Dirks B."/>
            <person name="Chapman J."/>
            <person name="Salamov A."/>
            <person name="Terry A."/>
            <person name="Shapiro H."/>
            <person name="Lindquist E."/>
            <person name="Kapitonov V.V."/>
            <person name="Jurka J."/>
            <person name="Genikhovich G."/>
            <person name="Grigoriev I.V."/>
            <person name="Lucas S.M."/>
            <person name="Steele R.E."/>
            <person name="Finnerty J.R."/>
            <person name="Technau U."/>
            <person name="Martindale M.Q."/>
            <person name="Rokhsar D.S."/>
        </authorList>
    </citation>
    <scope>NUCLEOTIDE SEQUENCE [LARGE SCALE GENOMIC DNA]</scope>
    <source>
        <strain evidence="9">CH2 X CH6</strain>
    </source>
</reference>
<gene>
    <name evidence="8" type="ORF">NEMVEDRAFT_v1g79335</name>
</gene>
<protein>
    <recommendedName>
        <fullName evidence="7">EGF-like domain-containing protein</fullName>
    </recommendedName>
</protein>
<dbReference type="PROSITE" id="PS01187">
    <property type="entry name" value="EGF_CA"/>
    <property type="match status" value="1"/>
</dbReference>
<dbReference type="InParanoid" id="A7RF85"/>
<dbReference type="Proteomes" id="UP000001593">
    <property type="component" value="Unassembled WGS sequence"/>
</dbReference>
<dbReference type="InterPro" id="IPR001881">
    <property type="entry name" value="EGF-like_Ca-bd_dom"/>
</dbReference>
<keyword evidence="2 6" id="KW-0245">EGF-like domain</keyword>
<feature type="domain" description="EGF-like" evidence="7">
    <location>
        <begin position="63"/>
        <end position="102"/>
    </location>
</feature>
<dbReference type="PANTHER" id="PTHR24034:SF89">
    <property type="entry name" value="COMPLEMENT COMPONENT C1Q RECEPTOR"/>
    <property type="match status" value="1"/>
</dbReference>
<proteinExistence type="inferred from homology"/>
<dbReference type="InterPro" id="IPR000742">
    <property type="entry name" value="EGF"/>
</dbReference>
<feature type="non-terminal residue" evidence="8">
    <location>
        <position position="1"/>
    </location>
</feature>
<dbReference type="InterPro" id="IPR049883">
    <property type="entry name" value="NOTCH1_EGF-like"/>
</dbReference>
<dbReference type="PANTHER" id="PTHR24034">
    <property type="entry name" value="EGF-LIKE DOMAIN-CONTAINING PROTEIN"/>
    <property type="match status" value="1"/>
</dbReference>
<feature type="non-terminal residue" evidence="8">
    <location>
        <position position="129"/>
    </location>
</feature>
<evidence type="ECO:0000256" key="5">
    <source>
        <dbReference type="ARBA" id="ARBA00023157"/>
    </source>
</evidence>
<evidence type="ECO:0000256" key="2">
    <source>
        <dbReference type="ARBA" id="ARBA00022536"/>
    </source>
</evidence>
<accession>A7RF85</accession>
<dbReference type="PROSITE" id="PS50026">
    <property type="entry name" value="EGF_3"/>
    <property type="match status" value="1"/>
</dbReference>
<comment type="caution">
    <text evidence="6">Lacks conserved residue(s) required for the propagation of feature annotation.</text>
</comment>
<name>A7RF85_NEMVE</name>
<dbReference type="PROSITE" id="PS00022">
    <property type="entry name" value="EGF_1"/>
    <property type="match status" value="1"/>
</dbReference>
<dbReference type="Gene3D" id="2.10.25.10">
    <property type="entry name" value="Laminin"/>
    <property type="match status" value="3"/>
</dbReference>
<dbReference type="InterPro" id="IPR000152">
    <property type="entry name" value="EGF-type_Asp/Asn_hydroxyl_site"/>
</dbReference>
<keyword evidence="4" id="KW-0106">Calcium</keyword>
<dbReference type="InterPro" id="IPR018097">
    <property type="entry name" value="EGF_Ca-bd_CS"/>
</dbReference>
<dbReference type="eggNOG" id="KOG1219">
    <property type="taxonomic scope" value="Eukaryota"/>
</dbReference>
<evidence type="ECO:0000256" key="1">
    <source>
        <dbReference type="ARBA" id="ARBA00006373"/>
    </source>
</evidence>
<evidence type="ECO:0000313" key="9">
    <source>
        <dbReference type="Proteomes" id="UP000001593"/>
    </source>
</evidence>
<dbReference type="AlphaFoldDB" id="A7RF85"/>
<dbReference type="HOGENOM" id="CLU_1954232_0_0_1"/>
<dbReference type="GO" id="GO:0005509">
    <property type="term" value="F:calcium ion binding"/>
    <property type="evidence" value="ECO:0007669"/>
    <property type="project" value="InterPro"/>
</dbReference>
<keyword evidence="5" id="KW-1015">Disulfide bond</keyword>
<evidence type="ECO:0000259" key="7">
    <source>
        <dbReference type="PROSITE" id="PS50026"/>
    </source>
</evidence>
<evidence type="ECO:0000256" key="4">
    <source>
        <dbReference type="ARBA" id="ARBA00022837"/>
    </source>
</evidence>
<dbReference type="PhylomeDB" id="A7RF85"/>
<evidence type="ECO:0000256" key="3">
    <source>
        <dbReference type="ARBA" id="ARBA00022737"/>
    </source>
</evidence>
<dbReference type="FunFam" id="2.10.25.10:FF:000027">
    <property type="entry name" value="Thrombospondin 3"/>
    <property type="match status" value="1"/>
</dbReference>
<dbReference type="SUPFAM" id="SSF57184">
    <property type="entry name" value="Growth factor receptor domain"/>
    <property type="match status" value="1"/>
</dbReference>
<dbReference type="EMBL" id="DS469507">
    <property type="protein sequence ID" value="EDO49913.1"/>
    <property type="molecule type" value="Genomic_DNA"/>
</dbReference>